<feature type="region of interest" description="Disordered" evidence="1">
    <location>
        <begin position="180"/>
        <end position="230"/>
    </location>
</feature>
<comment type="caution">
    <text evidence="3">The sequence shown here is derived from an EMBL/GenBank/DDBJ whole genome shotgun (WGS) entry which is preliminary data.</text>
</comment>
<gene>
    <name evidence="3" type="ORF">D0869_09999</name>
</gene>
<dbReference type="AlphaFoldDB" id="A0A3M6WFH2"/>
<feature type="transmembrane region" description="Helical" evidence="2">
    <location>
        <begin position="69"/>
        <end position="90"/>
    </location>
</feature>
<name>A0A3M6WFH2_HORWE</name>
<keyword evidence="2" id="KW-0812">Transmembrane</keyword>
<evidence type="ECO:0000313" key="4">
    <source>
        <dbReference type="Proteomes" id="UP000281245"/>
    </source>
</evidence>
<feature type="transmembrane region" description="Helical" evidence="2">
    <location>
        <begin position="35"/>
        <end position="54"/>
    </location>
</feature>
<sequence>MSAMAPAVAPRQLPDRSTVDHYWHETGFTGVIARACLRLLQFIFAIVIAGIYGADLKQASNEQKSAQTGWVYAEVAAGLTILTCIIHCFVTIKRVFWVFWDFILCVLWAAQFGVFASIYLDMPTDAEARETYYATGSVSRMKATVWVDLINMLLWFTTFVQGIAWCCVARRVTRKTGRMARLDSEGEEGEQSAKGKLQDVEEEQTSLRPARKSEESNSTRSAPPAYDDKN</sequence>
<dbReference type="PANTHER" id="PTHR42083">
    <property type="entry name" value="MARVEL DOMAIN-CONTAINING PROTEIN"/>
    <property type="match status" value="1"/>
</dbReference>
<organism evidence="3 4">
    <name type="scientific">Hortaea werneckii</name>
    <name type="common">Black yeast</name>
    <name type="synonym">Cladosporium werneckii</name>
    <dbReference type="NCBI Taxonomy" id="91943"/>
    <lineage>
        <taxon>Eukaryota</taxon>
        <taxon>Fungi</taxon>
        <taxon>Dikarya</taxon>
        <taxon>Ascomycota</taxon>
        <taxon>Pezizomycotina</taxon>
        <taxon>Dothideomycetes</taxon>
        <taxon>Dothideomycetidae</taxon>
        <taxon>Mycosphaerellales</taxon>
        <taxon>Teratosphaeriaceae</taxon>
        <taxon>Hortaea</taxon>
    </lineage>
</organism>
<dbReference type="VEuPathDB" id="FungiDB:BTJ68_03709"/>
<accession>A0A3M6WFH2</accession>
<dbReference type="EMBL" id="QWIJ01000981">
    <property type="protein sequence ID" value="RMX77297.1"/>
    <property type="molecule type" value="Genomic_DNA"/>
</dbReference>
<dbReference type="OrthoDB" id="5363290at2759"/>
<evidence type="ECO:0000256" key="1">
    <source>
        <dbReference type="SAM" id="MobiDB-lite"/>
    </source>
</evidence>
<evidence type="ECO:0000256" key="2">
    <source>
        <dbReference type="SAM" id="Phobius"/>
    </source>
</evidence>
<proteinExistence type="predicted"/>
<keyword evidence="2" id="KW-1133">Transmembrane helix</keyword>
<feature type="transmembrane region" description="Helical" evidence="2">
    <location>
        <begin position="149"/>
        <end position="169"/>
    </location>
</feature>
<protein>
    <submittedName>
        <fullName evidence="3">Uncharacterized protein</fullName>
    </submittedName>
</protein>
<dbReference type="Proteomes" id="UP000281245">
    <property type="component" value="Unassembled WGS sequence"/>
</dbReference>
<dbReference type="PANTHER" id="PTHR42083:SF1">
    <property type="entry name" value="MARVEL DOMAIN-CONTAINING PROTEIN"/>
    <property type="match status" value="1"/>
</dbReference>
<feature type="transmembrane region" description="Helical" evidence="2">
    <location>
        <begin position="97"/>
        <end position="120"/>
    </location>
</feature>
<keyword evidence="2" id="KW-0472">Membrane</keyword>
<evidence type="ECO:0000313" key="3">
    <source>
        <dbReference type="EMBL" id="RMX77297.1"/>
    </source>
</evidence>
<dbReference type="GO" id="GO:0016020">
    <property type="term" value="C:membrane"/>
    <property type="evidence" value="ECO:0007669"/>
    <property type="project" value="UniProtKB-SubCell"/>
</dbReference>
<reference evidence="3 4" key="1">
    <citation type="journal article" date="2018" name="BMC Genomics">
        <title>Genomic evidence for intraspecific hybridization in a clonal and extremely halotolerant yeast.</title>
        <authorList>
            <person name="Gostincar C."/>
            <person name="Stajich J.E."/>
            <person name="Zupancic J."/>
            <person name="Zalar P."/>
            <person name="Gunde-Cimerman N."/>
        </authorList>
    </citation>
    <scope>NUCLEOTIDE SEQUENCE [LARGE SCALE GENOMIC DNA]</scope>
    <source>
        <strain evidence="3 4">EXF-6656</strain>
    </source>
</reference>